<keyword evidence="2" id="KW-1185">Reference proteome</keyword>
<dbReference type="Proteomes" id="UP000035036">
    <property type="component" value="Plasmid pGSUB1"/>
</dbReference>
<reference evidence="1 2" key="1">
    <citation type="journal article" date="2015" name="Genome Announc.">
        <title>Genomes of Geoalkalibacter ferrihydriticus Z-0531T and Geoalkalibacter subterraneus Red1T, Two Haloalkaliphilic Metal-Reducing Deltaproteobacteria.</title>
        <authorList>
            <person name="Badalamenti J.P."/>
            <person name="Krajmalnik-Brown R."/>
            <person name="Torres C.I."/>
            <person name="Bond D.R."/>
        </authorList>
    </citation>
    <scope>NUCLEOTIDE SEQUENCE [LARGE SCALE GENOMIC DNA]</scope>
    <source>
        <strain evidence="1 2">Red1</strain>
        <plasmid evidence="2">Plasmid pGSUB1</plasmid>
    </source>
</reference>
<dbReference type="EMBL" id="CP010312">
    <property type="protein sequence ID" value="AJF08105.1"/>
    <property type="molecule type" value="Genomic_DNA"/>
</dbReference>
<name>A0A0B5FV97_9BACT</name>
<geneLocation type="plasmid" evidence="1 2">
    <name>pGSUB1</name>
</geneLocation>
<dbReference type="KEGG" id="gsb:GSUB_16465"/>
<evidence type="ECO:0000313" key="1">
    <source>
        <dbReference type="EMBL" id="AJF08105.1"/>
    </source>
</evidence>
<sequence length="77" mass="8974">MLLPSKRTLPERLQLFKQLGKMHQKLNLLGRLTQYVTGSLHGQRFSGLPHRLQLLKQPGKMHQKCYLLAGLFKHQSR</sequence>
<keyword evidence="1" id="KW-0614">Plasmid</keyword>
<accession>A0A0B5FV97</accession>
<proteinExistence type="predicted"/>
<protein>
    <submittedName>
        <fullName evidence="1">Uncharacterized protein</fullName>
    </submittedName>
</protein>
<gene>
    <name evidence="1" type="ORF">GSUB_16465</name>
</gene>
<dbReference type="AlphaFoldDB" id="A0A0B5FV97"/>
<organism evidence="1 2">
    <name type="scientific">Geoalkalibacter subterraneus</name>
    <dbReference type="NCBI Taxonomy" id="483547"/>
    <lineage>
        <taxon>Bacteria</taxon>
        <taxon>Pseudomonadati</taxon>
        <taxon>Thermodesulfobacteriota</taxon>
        <taxon>Desulfuromonadia</taxon>
        <taxon>Desulfuromonadales</taxon>
        <taxon>Geoalkalibacteraceae</taxon>
        <taxon>Geoalkalibacter</taxon>
    </lineage>
</organism>
<dbReference type="HOGENOM" id="CLU_2633048_0_0_7"/>
<evidence type="ECO:0000313" key="2">
    <source>
        <dbReference type="Proteomes" id="UP000035036"/>
    </source>
</evidence>